<evidence type="ECO:0000313" key="8">
    <source>
        <dbReference type="EMBL" id="CAD7273969.1"/>
    </source>
</evidence>
<keyword evidence="1" id="KW-0132">Cell division</keyword>
<protein>
    <submittedName>
        <fullName evidence="8">Uncharacterized protein</fullName>
    </submittedName>
</protein>
<dbReference type="GO" id="GO:0005737">
    <property type="term" value="C:cytoplasm"/>
    <property type="evidence" value="ECO:0007669"/>
    <property type="project" value="TreeGrafter"/>
</dbReference>
<evidence type="ECO:0000313" key="9">
    <source>
        <dbReference type="Proteomes" id="UP000678499"/>
    </source>
</evidence>
<gene>
    <name evidence="8" type="ORF">NMOB1V02_LOCUS1829</name>
</gene>
<dbReference type="Gene3D" id="1.25.40.10">
    <property type="entry name" value="Tetratricopeptide repeat domain"/>
    <property type="match status" value="1"/>
</dbReference>
<dbReference type="SMART" id="SM00028">
    <property type="entry name" value="TPR"/>
    <property type="match status" value="8"/>
</dbReference>
<evidence type="ECO:0000256" key="7">
    <source>
        <dbReference type="PROSITE-ProRule" id="PRU00339"/>
    </source>
</evidence>
<dbReference type="Proteomes" id="UP000678499">
    <property type="component" value="Unassembled WGS sequence"/>
</dbReference>
<name>A0A7R9G9C3_9CRUS</name>
<keyword evidence="4" id="KW-0833">Ubl conjugation pathway</keyword>
<evidence type="ECO:0000256" key="3">
    <source>
        <dbReference type="ARBA" id="ARBA00022776"/>
    </source>
</evidence>
<dbReference type="Pfam" id="PF12895">
    <property type="entry name" value="ANAPC3"/>
    <property type="match status" value="1"/>
</dbReference>
<evidence type="ECO:0000256" key="6">
    <source>
        <dbReference type="ARBA" id="ARBA00023306"/>
    </source>
</evidence>
<dbReference type="PANTHER" id="PTHR12558:SF9">
    <property type="entry name" value="CELL DIVISION CYCLE PROTEIN 16 HOMOLOG"/>
    <property type="match status" value="1"/>
</dbReference>
<keyword evidence="6" id="KW-0131">Cell cycle</keyword>
<dbReference type="SUPFAM" id="SSF48452">
    <property type="entry name" value="TPR-like"/>
    <property type="match status" value="2"/>
</dbReference>
<evidence type="ECO:0000256" key="4">
    <source>
        <dbReference type="ARBA" id="ARBA00022786"/>
    </source>
</evidence>
<evidence type="ECO:0000256" key="1">
    <source>
        <dbReference type="ARBA" id="ARBA00022618"/>
    </source>
</evidence>
<dbReference type="GO" id="GO:0005680">
    <property type="term" value="C:anaphase-promoting complex"/>
    <property type="evidence" value="ECO:0007669"/>
    <property type="project" value="TreeGrafter"/>
</dbReference>
<dbReference type="EMBL" id="CAJPEX010000192">
    <property type="protein sequence ID" value="CAG0914121.1"/>
    <property type="molecule type" value="Genomic_DNA"/>
</dbReference>
<organism evidence="8">
    <name type="scientific">Notodromas monacha</name>
    <dbReference type="NCBI Taxonomy" id="399045"/>
    <lineage>
        <taxon>Eukaryota</taxon>
        <taxon>Metazoa</taxon>
        <taxon>Ecdysozoa</taxon>
        <taxon>Arthropoda</taxon>
        <taxon>Crustacea</taxon>
        <taxon>Oligostraca</taxon>
        <taxon>Ostracoda</taxon>
        <taxon>Podocopa</taxon>
        <taxon>Podocopida</taxon>
        <taxon>Cypridocopina</taxon>
        <taxon>Cypridoidea</taxon>
        <taxon>Cyprididae</taxon>
        <taxon>Notodromas</taxon>
    </lineage>
</organism>
<dbReference type="OrthoDB" id="10006270at2759"/>
<dbReference type="GO" id="GO:0045842">
    <property type="term" value="P:positive regulation of mitotic metaphase/anaphase transition"/>
    <property type="evidence" value="ECO:0007669"/>
    <property type="project" value="TreeGrafter"/>
</dbReference>
<dbReference type="PROSITE" id="PS50005">
    <property type="entry name" value="TPR"/>
    <property type="match status" value="1"/>
</dbReference>
<reference evidence="8" key="1">
    <citation type="submission" date="2020-11" db="EMBL/GenBank/DDBJ databases">
        <authorList>
            <person name="Tran Van P."/>
        </authorList>
    </citation>
    <scope>NUCLEOTIDE SEQUENCE</scope>
</reference>
<evidence type="ECO:0000256" key="5">
    <source>
        <dbReference type="ARBA" id="ARBA00022803"/>
    </source>
</evidence>
<dbReference type="PANTHER" id="PTHR12558">
    <property type="entry name" value="CELL DIVISION CYCLE 16,23,27"/>
    <property type="match status" value="1"/>
</dbReference>
<dbReference type="Pfam" id="PF13181">
    <property type="entry name" value="TPR_8"/>
    <property type="match status" value="1"/>
</dbReference>
<keyword evidence="3" id="KW-0498">Mitosis</keyword>
<keyword evidence="9" id="KW-1185">Reference proteome</keyword>
<dbReference type="GO" id="GO:0051301">
    <property type="term" value="P:cell division"/>
    <property type="evidence" value="ECO:0007669"/>
    <property type="project" value="UniProtKB-KW"/>
</dbReference>
<dbReference type="InterPro" id="IPR011990">
    <property type="entry name" value="TPR-like_helical_dom_sf"/>
</dbReference>
<sequence length="722" mass="81069">MLVDKSGERRCPVEIIEKLRRLACVYAEKNLFKSSIFWADKVVTLNVGNVDDLFLFARALYQDTQFARAAEVILRKNLHQENDACRCLAADALRRCKSFSRAEAVLLSNGDDEVADQLISHDRASRLTGSRTKSNSVQYNSPFTSFPPVVSRFSLPNSGIPGWSPNFGKRLLSSTPKDAATPHTKANTALNISSSKRGMKPASTFTCAEEAWGNTQAMDALLRAEIAEGAGNLTGAAEYYKEALCLDPFCQEAFQALIRNHMLNPTEELQLLDSINWSNFMTDLEANFVKSLYSLATKRVDMRKDVIPIPEVFLPLMDRNNDVMIWRAKHLFADCDYRYAFKLIKAVLNSDPHHPDAIPVYLASLVELKEANELYRVAHELVDMKPEDSLSWFAVGCYYYVTEKLDLARRYLLKATTIDKNNGAAWLMFGHAFAVDSEHDQSMSAYYKAHHIMKGCHLPLLYVGLGYENSKSYALANEFFVDALAIAPNDPFVLHELGVVCYREQKYVQAEKYMRKALAQVDRSNRATPFPEKWEPLLNNLGHVCRKLEKFEEAAQFHCRALSVKPKNASTYAALGYLMAWKGQLWNAASMLHQALALRRGDILSAELLNYVIEKLAQAEEETLGRGDGAVVTEESSSVMRSQDKEAVAFKIRAEQDEFRKYALSKSQNQSGFLEPMILSQGQARCSSKLSDDEKKGTFGATSDALMALDSFSDMETSVDMS</sequence>
<dbReference type="InterPro" id="IPR019734">
    <property type="entry name" value="TPR_rpt"/>
</dbReference>
<evidence type="ECO:0000256" key="2">
    <source>
        <dbReference type="ARBA" id="ARBA00022737"/>
    </source>
</evidence>
<keyword evidence="5 7" id="KW-0802">TPR repeat</keyword>
<dbReference type="GO" id="GO:0016567">
    <property type="term" value="P:protein ubiquitination"/>
    <property type="evidence" value="ECO:0007669"/>
    <property type="project" value="TreeGrafter"/>
</dbReference>
<keyword evidence="2" id="KW-0677">Repeat</keyword>
<proteinExistence type="predicted"/>
<accession>A0A7R9G9C3</accession>
<dbReference type="GO" id="GO:0031145">
    <property type="term" value="P:anaphase-promoting complex-dependent catabolic process"/>
    <property type="evidence" value="ECO:0007669"/>
    <property type="project" value="TreeGrafter"/>
</dbReference>
<dbReference type="AlphaFoldDB" id="A0A7R9G9C3"/>
<dbReference type="EMBL" id="OA882229">
    <property type="protein sequence ID" value="CAD7273969.1"/>
    <property type="molecule type" value="Genomic_DNA"/>
</dbReference>
<feature type="repeat" description="TPR" evidence="7">
    <location>
        <begin position="535"/>
        <end position="568"/>
    </location>
</feature>